<dbReference type="Gene3D" id="1.10.10.1830">
    <property type="entry name" value="Non-ribosomal peptide synthase, adenylation domain"/>
    <property type="match status" value="1"/>
</dbReference>
<evidence type="ECO:0000313" key="1">
    <source>
        <dbReference type="EMBL" id="QDU39189.1"/>
    </source>
</evidence>
<dbReference type="Proteomes" id="UP000320496">
    <property type="component" value="Chromosome"/>
</dbReference>
<dbReference type="InterPro" id="IPR044894">
    <property type="entry name" value="TubC_N_sf"/>
</dbReference>
<organism evidence="1 2">
    <name type="scientific">Maioricimonas rarisocia</name>
    <dbReference type="NCBI Taxonomy" id="2528026"/>
    <lineage>
        <taxon>Bacteria</taxon>
        <taxon>Pseudomonadati</taxon>
        <taxon>Planctomycetota</taxon>
        <taxon>Planctomycetia</taxon>
        <taxon>Planctomycetales</taxon>
        <taxon>Planctomycetaceae</taxon>
        <taxon>Maioricimonas</taxon>
    </lineage>
</organism>
<evidence type="ECO:0008006" key="3">
    <source>
        <dbReference type="Google" id="ProtNLM"/>
    </source>
</evidence>
<dbReference type="KEGG" id="mri:Mal4_35260"/>
<dbReference type="EMBL" id="CP036275">
    <property type="protein sequence ID" value="QDU39189.1"/>
    <property type="molecule type" value="Genomic_DNA"/>
</dbReference>
<dbReference type="RefSeq" id="WP_145370397.1">
    <property type="nucleotide sequence ID" value="NZ_CP036275.1"/>
</dbReference>
<protein>
    <recommendedName>
        <fullName evidence="3">TubC N-terminal docking domain-containing protein</fullName>
    </recommendedName>
</protein>
<proteinExistence type="predicted"/>
<dbReference type="AlphaFoldDB" id="A0A517Z9R0"/>
<reference evidence="1 2" key="1">
    <citation type="submission" date="2019-02" db="EMBL/GenBank/DDBJ databases">
        <title>Deep-cultivation of Planctomycetes and their phenomic and genomic characterization uncovers novel biology.</title>
        <authorList>
            <person name="Wiegand S."/>
            <person name="Jogler M."/>
            <person name="Boedeker C."/>
            <person name="Pinto D."/>
            <person name="Vollmers J."/>
            <person name="Rivas-Marin E."/>
            <person name="Kohn T."/>
            <person name="Peeters S.H."/>
            <person name="Heuer A."/>
            <person name="Rast P."/>
            <person name="Oberbeckmann S."/>
            <person name="Bunk B."/>
            <person name="Jeske O."/>
            <person name="Meyerdierks A."/>
            <person name="Storesund J.E."/>
            <person name="Kallscheuer N."/>
            <person name="Luecker S."/>
            <person name="Lage O.M."/>
            <person name="Pohl T."/>
            <person name="Merkel B.J."/>
            <person name="Hornburger P."/>
            <person name="Mueller R.-W."/>
            <person name="Bruemmer F."/>
            <person name="Labrenz M."/>
            <person name="Spormann A.M."/>
            <person name="Op den Camp H."/>
            <person name="Overmann J."/>
            <person name="Amann R."/>
            <person name="Jetten M.S.M."/>
            <person name="Mascher T."/>
            <person name="Medema M.H."/>
            <person name="Devos D.P."/>
            <person name="Kaster A.-K."/>
            <person name="Ovreas L."/>
            <person name="Rohde M."/>
            <person name="Galperin M.Y."/>
            <person name="Jogler C."/>
        </authorList>
    </citation>
    <scope>NUCLEOTIDE SEQUENCE [LARGE SCALE GENOMIC DNA]</scope>
    <source>
        <strain evidence="1 2">Mal4</strain>
    </source>
</reference>
<accession>A0A517Z9R0</accession>
<sequence>MTATQLMDLLADRGVQLDLRGNSLRYCPGDAVHGRLREELERLKPDLLRMLQAPVTSQDRSAAYSRAVHRANKVYRGGVIDWDAVDAAADRLCSSATFCELQRAVAAYVAAVGQRTTTP</sequence>
<name>A0A517Z9R0_9PLAN</name>
<evidence type="ECO:0000313" key="2">
    <source>
        <dbReference type="Proteomes" id="UP000320496"/>
    </source>
</evidence>
<keyword evidence="2" id="KW-1185">Reference proteome</keyword>
<gene>
    <name evidence="1" type="ORF">Mal4_35260</name>
</gene>